<name>A0A316VJR2_9BASI</name>
<dbReference type="RefSeq" id="XP_025356845.1">
    <property type="nucleotide sequence ID" value="XM_025502273.1"/>
</dbReference>
<feature type="compositionally biased region" description="Polar residues" evidence="1">
    <location>
        <begin position="265"/>
        <end position="279"/>
    </location>
</feature>
<evidence type="ECO:0000313" key="3">
    <source>
        <dbReference type="Proteomes" id="UP000245771"/>
    </source>
</evidence>
<feature type="compositionally biased region" description="Low complexity" evidence="1">
    <location>
        <begin position="348"/>
        <end position="362"/>
    </location>
</feature>
<evidence type="ECO:0000313" key="2">
    <source>
        <dbReference type="EMBL" id="PWN36543.1"/>
    </source>
</evidence>
<gene>
    <name evidence="2" type="ORF">FA14DRAFT_3820</name>
</gene>
<feature type="region of interest" description="Disordered" evidence="1">
    <location>
        <begin position="447"/>
        <end position="473"/>
    </location>
</feature>
<feature type="region of interest" description="Disordered" evidence="1">
    <location>
        <begin position="717"/>
        <end position="737"/>
    </location>
</feature>
<feature type="compositionally biased region" description="Polar residues" evidence="1">
    <location>
        <begin position="447"/>
        <end position="469"/>
    </location>
</feature>
<feature type="compositionally biased region" description="Low complexity" evidence="1">
    <location>
        <begin position="598"/>
        <end position="624"/>
    </location>
</feature>
<feature type="region of interest" description="Disordered" evidence="1">
    <location>
        <begin position="89"/>
        <end position="125"/>
    </location>
</feature>
<proteinExistence type="predicted"/>
<dbReference type="EMBL" id="KZ819602">
    <property type="protein sequence ID" value="PWN36543.1"/>
    <property type="molecule type" value="Genomic_DNA"/>
</dbReference>
<organism evidence="2 3">
    <name type="scientific">Meira miltonrushii</name>
    <dbReference type="NCBI Taxonomy" id="1280837"/>
    <lineage>
        <taxon>Eukaryota</taxon>
        <taxon>Fungi</taxon>
        <taxon>Dikarya</taxon>
        <taxon>Basidiomycota</taxon>
        <taxon>Ustilaginomycotina</taxon>
        <taxon>Exobasidiomycetes</taxon>
        <taxon>Exobasidiales</taxon>
        <taxon>Brachybasidiaceae</taxon>
        <taxon>Meira</taxon>
    </lineage>
</organism>
<feature type="compositionally biased region" description="Low complexity" evidence="1">
    <location>
        <begin position="208"/>
        <end position="219"/>
    </location>
</feature>
<feature type="region of interest" description="Disordered" evidence="1">
    <location>
        <begin position="692"/>
        <end position="711"/>
    </location>
</feature>
<feature type="region of interest" description="Disordered" evidence="1">
    <location>
        <begin position="19"/>
        <end position="39"/>
    </location>
</feature>
<feature type="compositionally biased region" description="Basic and acidic residues" evidence="1">
    <location>
        <begin position="658"/>
        <end position="668"/>
    </location>
</feature>
<evidence type="ECO:0000256" key="1">
    <source>
        <dbReference type="SAM" id="MobiDB-lite"/>
    </source>
</evidence>
<keyword evidence="3" id="KW-1185">Reference proteome</keyword>
<dbReference type="GeneID" id="37024054"/>
<reference evidence="2 3" key="1">
    <citation type="journal article" date="2018" name="Mol. Biol. Evol.">
        <title>Broad Genomic Sampling Reveals a Smut Pathogenic Ancestry of the Fungal Clade Ustilaginomycotina.</title>
        <authorList>
            <person name="Kijpornyongpan T."/>
            <person name="Mondo S.J."/>
            <person name="Barry K."/>
            <person name="Sandor L."/>
            <person name="Lee J."/>
            <person name="Lipzen A."/>
            <person name="Pangilinan J."/>
            <person name="LaButti K."/>
            <person name="Hainaut M."/>
            <person name="Henrissat B."/>
            <person name="Grigoriev I.V."/>
            <person name="Spatafora J.W."/>
            <person name="Aime M.C."/>
        </authorList>
    </citation>
    <scope>NUCLEOTIDE SEQUENCE [LARGE SCALE GENOMIC DNA]</scope>
    <source>
        <strain evidence="2 3">MCA 3882</strain>
    </source>
</reference>
<feature type="compositionally biased region" description="Polar residues" evidence="1">
    <location>
        <begin position="391"/>
        <end position="419"/>
    </location>
</feature>
<dbReference type="AlphaFoldDB" id="A0A316VJR2"/>
<sequence>MTTLPINKHLFQVLEEEREGEEISYESAKRPSTGLDSIKSASSAFSNQTWRINSTAGEFFDEQFSDSPSLTQGPLLLSNHPSTIKTQNLKELDSPGFGSTITQSTSAKSNTSGGTQTTQQTGDTSVTSADFATMSFPSPPNMTNADSPLMPIMAGFPITKGEFQSPDQNSDRQQRLAELRARQHALYLEQQALEMEKTPKQQYEPQFSSKSPSHKYSPPLDTDMQDGMNSTVKSRSSRRRLAPLPPQQALPPIPAPVAPLRVGKSSASETLKSPYQQEDAQQRNTEDIASDFEMASLRAQVAQLQLALKKQMNPAPQQIAGNKRGEPMDLYELSSMPLTPADSHCGSSERALSRAPSRARLAGQQSVGQHLMSPDFNNSTLDDFGRRLPESSLSPTQRDHYMSQQQRSINGASSMRSFNSGTQRYASSTLHRQASFQQSRDTFGNSFAMSTGSANSGTHSSRYGTNEPSLFSHRSMIPDETASSYSRPSTSDDRRVDELSAKIDRLEELLRSTALQPQSKPMYDEYSAALTQMQAMAQDGSHELELLRDSRYTEPRQHEVNKQERFPSQDENERNRSVESEVLVYPRMQQQGQNGGYARTPSLASSSTSQGGASTRTRSPASSAFQFNATPFTRGEQAGQKEVGAPSMRSVASMDSQNEEKTGTKADTHVEHIRRKGVARFILGSATTKLLDSHGGAVPSSQVSLSRNRTERIEKPKVKVKSAGRGRIVVKQPTKAA</sequence>
<accession>A0A316VJR2</accession>
<feature type="compositionally biased region" description="Basic and acidic residues" evidence="1">
    <location>
        <begin position="551"/>
        <end position="579"/>
    </location>
</feature>
<feature type="region of interest" description="Disordered" evidence="1">
    <location>
        <begin position="340"/>
        <end position="419"/>
    </location>
</feature>
<dbReference type="OrthoDB" id="10404484at2759"/>
<feature type="compositionally biased region" description="Low complexity" evidence="1">
    <location>
        <begin position="111"/>
        <end position="125"/>
    </location>
</feature>
<feature type="compositionally biased region" description="Polar residues" evidence="1">
    <location>
        <begin position="97"/>
        <end position="110"/>
    </location>
</feature>
<feature type="compositionally biased region" description="Pro residues" evidence="1">
    <location>
        <begin position="243"/>
        <end position="257"/>
    </location>
</feature>
<feature type="region of interest" description="Disordered" evidence="1">
    <location>
        <begin position="551"/>
        <end position="668"/>
    </location>
</feature>
<feature type="region of interest" description="Disordered" evidence="1">
    <location>
        <begin position="196"/>
        <end position="284"/>
    </location>
</feature>
<dbReference type="InParanoid" id="A0A316VJR2"/>
<dbReference type="Proteomes" id="UP000245771">
    <property type="component" value="Unassembled WGS sequence"/>
</dbReference>
<protein>
    <submittedName>
        <fullName evidence="2">Uncharacterized protein</fullName>
    </submittedName>
</protein>